<feature type="domain" description="Flavoprotein" evidence="1">
    <location>
        <begin position="9"/>
        <end position="178"/>
    </location>
</feature>
<dbReference type="GO" id="GO:0003824">
    <property type="term" value="F:catalytic activity"/>
    <property type="evidence" value="ECO:0007669"/>
    <property type="project" value="InterPro"/>
</dbReference>
<dbReference type="SUPFAM" id="SSF52507">
    <property type="entry name" value="Homo-oligomeric flavin-containing Cys decarboxylases, HFCD"/>
    <property type="match status" value="1"/>
</dbReference>
<dbReference type="RefSeq" id="WP_073710968.1">
    <property type="nucleotide sequence ID" value="NZ_MRWQ01000005.1"/>
</dbReference>
<dbReference type="InterPro" id="IPR036551">
    <property type="entry name" value="Flavin_trans-like"/>
</dbReference>
<accession>A0A1Q5P492</accession>
<reference evidence="2 3" key="1">
    <citation type="submission" date="2016-12" db="EMBL/GenBank/DDBJ databases">
        <title>Domibacillus sp. SAOS 44 whole genome sequencing.</title>
        <authorList>
            <person name="Verma A."/>
            <person name="Krishnamurthi S."/>
        </authorList>
    </citation>
    <scope>NUCLEOTIDE SEQUENCE [LARGE SCALE GENOMIC DNA]</scope>
    <source>
        <strain evidence="2 3">SAOS 44</strain>
    </source>
</reference>
<dbReference type="Pfam" id="PF02441">
    <property type="entry name" value="Flavoprotein"/>
    <property type="match status" value="1"/>
</dbReference>
<dbReference type="EMBL" id="MRWQ01000005">
    <property type="protein sequence ID" value="OKL37090.1"/>
    <property type="molecule type" value="Genomic_DNA"/>
</dbReference>
<proteinExistence type="predicted"/>
<dbReference type="InterPro" id="IPR014214">
    <property type="entry name" value="Dipicolinic_acid_synth_B"/>
</dbReference>
<dbReference type="InterPro" id="IPR003382">
    <property type="entry name" value="Flavoprotein"/>
</dbReference>
<evidence type="ECO:0000313" key="2">
    <source>
        <dbReference type="EMBL" id="OKL37090.1"/>
    </source>
</evidence>
<dbReference type="OrthoDB" id="9792688at2"/>
<evidence type="ECO:0000259" key="1">
    <source>
        <dbReference type="Pfam" id="PF02441"/>
    </source>
</evidence>
<dbReference type="STRING" id="1714354.BLL40_05770"/>
<comment type="caution">
    <text evidence="2">The sequence shown here is derived from an EMBL/GenBank/DDBJ whole genome shotgun (WGS) entry which is preliminary data.</text>
</comment>
<dbReference type="Gene3D" id="3.40.50.1950">
    <property type="entry name" value="Flavin prenyltransferase-like"/>
    <property type="match status" value="1"/>
</dbReference>
<protein>
    <submittedName>
        <fullName evidence="2">Dipicolinate synthase subunit B</fullName>
    </submittedName>
</protein>
<dbReference type="PIRSF" id="PIRSF001390">
    <property type="entry name" value="Dipicolinate_synth_subunit_B"/>
    <property type="match status" value="1"/>
</dbReference>
<evidence type="ECO:0000313" key="3">
    <source>
        <dbReference type="Proteomes" id="UP000186524"/>
    </source>
</evidence>
<dbReference type="NCBIfam" id="TIGR02852">
    <property type="entry name" value="spore_dpaB"/>
    <property type="match status" value="1"/>
</dbReference>
<name>A0A1Q5P492_9BACI</name>
<sequence length="194" mass="20590">MESPLAGRRIGFGLTGSHCTFEEVVPVVKKLVELGAHVVPVATATVQKEASRFGSAGEWLQKIEEEAGRKAIVTIQDAEPLGPKEPLDCMVIAPMTGSSLSRFANANTDSAVLMAAKATLRNGGPVVVAVSTNDGLGLNSHNIAKLLTTKNIYFVPFGQDDPVKKPNSLVAKMDLVPETVAAAINHRQIQPLLR</sequence>
<organism evidence="2 3">
    <name type="scientific">Domibacillus mangrovi</name>
    <dbReference type="NCBI Taxonomy" id="1714354"/>
    <lineage>
        <taxon>Bacteria</taxon>
        <taxon>Bacillati</taxon>
        <taxon>Bacillota</taxon>
        <taxon>Bacilli</taxon>
        <taxon>Bacillales</taxon>
        <taxon>Bacillaceae</taxon>
        <taxon>Domibacillus</taxon>
    </lineage>
</organism>
<keyword evidence="3" id="KW-1185">Reference proteome</keyword>
<dbReference type="AlphaFoldDB" id="A0A1Q5P492"/>
<dbReference type="NCBIfam" id="NF006161">
    <property type="entry name" value="PRK08305.1"/>
    <property type="match status" value="1"/>
</dbReference>
<dbReference type="Proteomes" id="UP000186524">
    <property type="component" value="Unassembled WGS sequence"/>
</dbReference>
<gene>
    <name evidence="2" type="ORF">BLL40_05770</name>
</gene>